<organism evidence="23">
    <name type="scientific">Dechloromonas aromatica (strain RCB)</name>
    <dbReference type="NCBI Taxonomy" id="159087"/>
    <lineage>
        <taxon>Bacteria</taxon>
        <taxon>Pseudomonadati</taxon>
        <taxon>Pseudomonadota</taxon>
        <taxon>Betaproteobacteria</taxon>
        <taxon>Rhodocyclales</taxon>
        <taxon>Azonexaceae</taxon>
        <taxon>Dechloromonas</taxon>
    </lineage>
</organism>
<evidence type="ECO:0000256" key="14">
    <source>
        <dbReference type="ARBA" id="ARBA00023306"/>
    </source>
</evidence>
<name>Q47JH8_DECAR</name>
<evidence type="ECO:0000259" key="21">
    <source>
        <dbReference type="PROSITE" id="PS50112"/>
    </source>
</evidence>
<dbReference type="EMBL" id="CP000089">
    <property type="protein sequence ID" value="AAZ45003.1"/>
    <property type="molecule type" value="Genomic_DNA"/>
</dbReference>
<dbReference type="Pfam" id="PF00512">
    <property type="entry name" value="HisKA"/>
    <property type="match status" value="1"/>
</dbReference>
<evidence type="ECO:0000256" key="18">
    <source>
        <dbReference type="SAM" id="Phobius"/>
    </source>
</evidence>
<dbReference type="eggNOG" id="COG3829">
    <property type="taxonomic scope" value="Bacteria"/>
</dbReference>
<dbReference type="HOGENOM" id="CLU_000445_133_1_4"/>
<keyword evidence="13 18" id="KW-0472">Membrane</keyword>
<dbReference type="InterPro" id="IPR035965">
    <property type="entry name" value="PAS-like_dom_sf"/>
</dbReference>
<comment type="catalytic activity">
    <reaction evidence="1">
        <text>ATP + protein L-histidine = ADP + protein N-phospho-L-histidine.</text>
        <dbReference type="EC" id="2.7.13.3"/>
    </reaction>
</comment>
<evidence type="ECO:0000256" key="5">
    <source>
        <dbReference type="ARBA" id="ARBA00022553"/>
    </source>
</evidence>
<accession>Q47JH8</accession>
<comment type="function">
    <text evidence="15">Member of the two-component regulatory system BvgS/BvgA. Phosphorylates BvgA via a four-step phosphorelay in response to environmental signals.</text>
</comment>
<evidence type="ECO:0000256" key="16">
    <source>
        <dbReference type="ARBA" id="ARBA00070152"/>
    </source>
</evidence>
<dbReference type="AlphaFoldDB" id="Q47JH8"/>
<feature type="transmembrane region" description="Helical" evidence="18">
    <location>
        <begin position="360"/>
        <end position="381"/>
    </location>
</feature>
<dbReference type="NCBIfam" id="TIGR00229">
    <property type="entry name" value="sensory_box"/>
    <property type="match status" value="2"/>
</dbReference>
<reference evidence="23" key="1">
    <citation type="submission" date="2005-08" db="EMBL/GenBank/DDBJ databases">
        <title>Complete sequence of Dechloromonas aromatica RCB.</title>
        <authorList>
            <person name="Salinero K.K."/>
            <person name="Copeland A."/>
            <person name="Lucas S."/>
            <person name="Lapidus A."/>
            <person name="Barry K."/>
            <person name="Detter J.C."/>
            <person name="Glavina T."/>
            <person name="Hammon N."/>
            <person name="Israni S."/>
            <person name="Pitluck S."/>
            <person name="Di Bartolo G."/>
            <person name="Trong S."/>
            <person name="Schmutz J."/>
            <person name="Larimer F."/>
            <person name="Land M."/>
            <person name="Ivanova N."/>
            <person name="Richardson P."/>
        </authorList>
    </citation>
    <scope>NUCLEOTIDE SEQUENCE</scope>
    <source>
        <strain evidence="23">RCB</strain>
    </source>
</reference>
<dbReference type="GO" id="GO:0000155">
    <property type="term" value="F:phosphorelay sensor kinase activity"/>
    <property type="evidence" value="ECO:0007669"/>
    <property type="project" value="InterPro"/>
</dbReference>
<dbReference type="InterPro" id="IPR005467">
    <property type="entry name" value="His_kinase_dom"/>
</dbReference>
<dbReference type="InterPro" id="IPR033480">
    <property type="entry name" value="sCache_2"/>
</dbReference>
<dbReference type="SMART" id="SM00086">
    <property type="entry name" value="PAC"/>
    <property type="match status" value="2"/>
</dbReference>
<dbReference type="GO" id="GO:0005524">
    <property type="term" value="F:ATP binding"/>
    <property type="evidence" value="ECO:0007669"/>
    <property type="project" value="UniProtKB-KW"/>
</dbReference>
<dbReference type="Pfam" id="PF00072">
    <property type="entry name" value="Response_reg"/>
    <property type="match status" value="1"/>
</dbReference>
<dbReference type="KEGG" id="dar:Daro_0244"/>
<evidence type="ECO:0000256" key="8">
    <source>
        <dbReference type="ARBA" id="ARBA00022741"/>
    </source>
</evidence>
<feature type="domain" description="PAS" evidence="21">
    <location>
        <begin position="535"/>
        <end position="605"/>
    </location>
</feature>
<dbReference type="InterPro" id="IPR001610">
    <property type="entry name" value="PAC"/>
</dbReference>
<dbReference type="PROSITE" id="PS50113">
    <property type="entry name" value="PAC"/>
    <property type="match status" value="2"/>
</dbReference>
<comment type="subcellular location">
    <subcellularLocation>
        <location evidence="2">Cell membrane</location>
        <topology evidence="2">Multi-pass membrane protein</topology>
    </subcellularLocation>
</comment>
<dbReference type="SMART" id="SM01049">
    <property type="entry name" value="Cache_2"/>
    <property type="match status" value="1"/>
</dbReference>
<evidence type="ECO:0000256" key="17">
    <source>
        <dbReference type="PROSITE-ProRule" id="PRU00169"/>
    </source>
</evidence>
<evidence type="ECO:0000256" key="1">
    <source>
        <dbReference type="ARBA" id="ARBA00000085"/>
    </source>
</evidence>
<dbReference type="InterPro" id="IPR036890">
    <property type="entry name" value="HATPase_C_sf"/>
</dbReference>
<evidence type="ECO:0000256" key="7">
    <source>
        <dbReference type="ARBA" id="ARBA00022692"/>
    </source>
</evidence>
<dbReference type="InterPro" id="IPR003594">
    <property type="entry name" value="HATPase_dom"/>
</dbReference>
<dbReference type="CDD" id="cd17546">
    <property type="entry name" value="REC_hyHK_CKI1_RcsC-like"/>
    <property type="match status" value="1"/>
</dbReference>
<dbReference type="PRINTS" id="PR00344">
    <property type="entry name" value="BCTRLSENSOR"/>
</dbReference>
<dbReference type="EC" id="2.7.13.3" evidence="3"/>
<dbReference type="InterPro" id="IPR000014">
    <property type="entry name" value="PAS"/>
</dbReference>
<dbReference type="InterPro" id="IPR036097">
    <property type="entry name" value="HisK_dim/P_sf"/>
</dbReference>
<dbReference type="PANTHER" id="PTHR45339">
    <property type="entry name" value="HYBRID SIGNAL TRANSDUCTION HISTIDINE KINASE J"/>
    <property type="match status" value="1"/>
</dbReference>
<dbReference type="Gene3D" id="1.10.287.130">
    <property type="match status" value="1"/>
</dbReference>
<evidence type="ECO:0000256" key="12">
    <source>
        <dbReference type="ARBA" id="ARBA00023012"/>
    </source>
</evidence>
<evidence type="ECO:0000259" key="19">
    <source>
        <dbReference type="PROSITE" id="PS50109"/>
    </source>
</evidence>
<dbReference type="InterPro" id="IPR003661">
    <property type="entry name" value="HisK_dim/P_dom"/>
</dbReference>
<dbReference type="Gene3D" id="3.30.450.20">
    <property type="entry name" value="PAS domain"/>
    <property type="match status" value="4"/>
</dbReference>
<dbReference type="SMART" id="SM00091">
    <property type="entry name" value="PAS"/>
    <property type="match status" value="2"/>
</dbReference>
<evidence type="ECO:0000256" key="3">
    <source>
        <dbReference type="ARBA" id="ARBA00012438"/>
    </source>
</evidence>
<dbReference type="GO" id="GO:0005886">
    <property type="term" value="C:plasma membrane"/>
    <property type="evidence" value="ECO:0007669"/>
    <property type="project" value="UniProtKB-SubCell"/>
</dbReference>
<keyword evidence="5 17" id="KW-0597">Phosphoprotein</keyword>
<dbReference type="InterPro" id="IPR004358">
    <property type="entry name" value="Sig_transdc_His_kin-like_C"/>
</dbReference>
<sequence length="1066" mass="119341">MNLIKGRRRVRLTADEKTVPRIHLIGTLLTVLVLTLALGGFFSWQSLSEQRAAFARVELAATQQLEARLQAEMDGVTNFIEFTRSRTEDVLRRSLTEQVDTAYQIVESIYAQEARRRPPAEVKRLIIEALRPARFYEGRGYYFIDDMQGQFILLPTAPQLEGKTILDNRDDTGHYIMRGLIEAARQPRDEGFSRYRWYRPDDATQMADKLAYVRHFAPYDWLIGTGDYTYKWEALQQKEALARLRALHFGQSGRFGVLDGSGRNLLSPSDRALDGMLIHDMAAPEKAALEKLLAAGERGGGFVRYQWLNPENGQLVNKTALVNVVKPWNWFVVATTFDDDFQSLLGEELRKHEAGHDQRLLNLLIAIVAALGLGLLSSLLFSRWSKRLFADYHQQRLAQEAALRVQADELKVLSRAIEQSPVSIVITDTGGCIRYVNPKFEQVTGYTSQQVLGQNPRILSSGEKSPDEYRELWRTIKSGQTWQGEFHNRRQDGSLFWERASISPIIDEQGQILHFLAVKEDISEHKQIEEALRVSEYKMATILDSVEAYIYIKGTDYCYQYANRRVCELFAREMNGIVGHQDTEFFDPATCANLRRNDRRVIEQGERVVEEEVNRTVDGQITSAFLSIKIPLRDQDGQIYALCGISTDITVRKQAEAELEHYRQHLETLVQSRTVELARAKDAAEAANRAKSSFLANMSHEIRTPMNAIMGLTHLLQKDVLDSRARERLGKIGESANHLLNVINDILDLSKIEAGRLALEIREFSPEAVLRQTISMLDERAAAQGLRLTSHLASDVPALLCGDAVRIGQALLNFVGNAIKFSERGEIALRARVDRRDGEQVMLRFEVQDQGIGMDAGQQARLFQSFSQADDSTTRKYGGTGLGLAINRHLARMMGGDVGVDSALGVGSTFWMTVCLAVATRQPEALAADAAAVAPESQIARLYGGRRVLLVEDEPINQEVAAELLSLAGLVVEVAVNGAEAVERVRHGTYALVLMDMQMPVMGGLEATRLIRQLPGKAVLPVLAMTANAFDEDRQACLDAGMNDHIGKPVDPDLLYASLLRWLAHG</sequence>
<dbReference type="Pfam" id="PF02518">
    <property type="entry name" value="HATPase_c"/>
    <property type="match status" value="1"/>
</dbReference>
<protein>
    <recommendedName>
        <fullName evidence="16">Virulence sensor protein BvgS</fullName>
        <ecNumber evidence="3">2.7.13.3</ecNumber>
    </recommendedName>
</protein>
<dbReference type="STRING" id="159087.Daro_0244"/>
<evidence type="ECO:0000256" key="9">
    <source>
        <dbReference type="ARBA" id="ARBA00022777"/>
    </source>
</evidence>
<proteinExistence type="predicted"/>
<dbReference type="PROSITE" id="PS50110">
    <property type="entry name" value="RESPONSE_REGULATORY"/>
    <property type="match status" value="1"/>
</dbReference>
<keyword evidence="7 18" id="KW-0812">Transmembrane</keyword>
<dbReference type="InterPro" id="IPR011006">
    <property type="entry name" value="CheY-like_superfamily"/>
</dbReference>
<dbReference type="InterPro" id="IPR013656">
    <property type="entry name" value="PAS_4"/>
</dbReference>
<evidence type="ECO:0000259" key="20">
    <source>
        <dbReference type="PROSITE" id="PS50110"/>
    </source>
</evidence>
<dbReference type="CDD" id="cd16922">
    <property type="entry name" value="HATPase_EvgS-ArcB-TorS-like"/>
    <property type="match status" value="1"/>
</dbReference>
<dbReference type="eggNOG" id="COG0784">
    <property type="taxonomic scope" value="Bacteria"/>
</dbReference>
<evidence type="ECO:0000256" key="6">
    <source>
        <dbReference type="ARBA" id="ARBA00022679"/>
    </source>
</evidence>
<dbReference type="Pfam" id="PF08269">
    <property type="entry name" value="dCache_2"/>
    <property type="match status" value="1"/>
</dbReference>
<dbReference type="FunFam" id="1.10.287.130:FF:000038">
    <property type="entry name" value="Sensory transduction histidine kinase"/>
    <property type="match status" value="1"/>
</dbReference>
<feature type="transmembrane region" description="Helical" evidence="18">
    <location>
        <begin position="21"/>
        <end position="44"/>
    </location>
</feature>
<dbReference type="SMART" id="SM00387">
    <property type="entry name" value="HATPase_c"/>
    <property type="match status" value="1"/>
</dbReference>
<dbReference type="Gene3D" id="3.30.565.10">
    <property type="entry name" value="Histidine kinase-like ATPase, C-terminal domain"/>
    <property type="match status" value="1"/>
</dbReference>
<feature type="domain" description="PAS" evidence="21">
    <location>
        <begin position="409"/>
        <end position="455"/>
    </location>
</feature>
<feature type="domain" description="Response regulatory" evidence="20">
    <location>
        <begin position="947"/>
        <end position="1063"/>
    </location>
</feature>
<feature type="domain" description="Histidine kinase" evidence="19">
    <location>
        <begin position="697"/>
        <end position="918"/>
    </location>
</feature>
<dbReference type="CDD" id="cd00082">
    <property type="entry name" value="HisKA"/>
    <property type="match status" value="1"/>
</dbReference>
<dbReference type="OrthoDB" id="9813903at2"/>
<evidence type="ECO:0000256" key="13">
    <source>
        <dbReference type="ARBA" id="ARBA00023136"/>
    </source>
</evidence>
<dbReference type="SUPFAM" id="SSF55785">
    <property type="entry name" value="PYP-like sensor domain (PAS domain)"/>
    <property type="match status" value="2"/>
</dbReference>
<dbReference type="InterPro" id="IPR000700">
    <property type="entry name" value="PAS-assoc_C"/>
</dbReference>
<dbReference type="Gene3D" id="3.40.50.2300">
    <property type="match status" value="1"/>
</dbReference>
<dbReference type="SUPFAM" id="SSF52172">
    <property type="entry name" value="CheY-like"/>
    <property type="match status" value="1"/>
</dbReference>
<dbReference type="PROSITE" id="PS50109">
    <property type="entry name" value="HIS_KIN"/>
    <property type="match status" value="1"/>
</dbReference>
<evidence type="ECO:0000256" key="4">
    <source>
        <dbReference type="ARBA" id="ARBA00022475"/>
    </source>
</evidence>
<dbReference type="SUPFAM" id="SSF47384">
    <property type="entry name" value="Homodimeric domain of signal transducing histidine kinase"/>
    <property type="match status" value="1"/>
</dbReference>
<keyword evidence="8" id="KW-0547">Nucleotide-binding</keyword>
<evidence type="ECO:0000313" key="23">
    <source>
        <dbReference type="EMBL" id="AAZ45003.1"/>
    </source>
</evidence>
<feature type="modified residue" description="4-aspartylphosphate" evidence="17">
    <location>
        <position position="996"/>
    </location>
</feature>
<feature type="domain" description="PAC" evidence="22">
    <location>
        <begin position="482"/>
        <end position="534"/>
    </location>
</feature>
<keyword evidence="6 23" id="KW-0808">Transferase</keyword>
<dbReference type="PROSITE" id="PS50112">
    <property type="entry name" value="PAS"/>
    <property type="match status" value="2"/>
</dbReference>
<evidence type="ECO:0000256" key="2">
    <source>
        <dbReference type="ARBA" id="ARBA00004651"/>
    </source>
</evidence>
<dbReference type="SUPFAM" id="SSF55874">
    <property type="entry name" value="ATPase domain of HSP90 chaperone/DNA topoisomerase II/histidine kinase"/>
    <property type="match status" value="1"/>
</dbReference>
<keyword evidence="10" id="KW-0067">ATP-binding</keyword>
<dbReference type="SMART" id="SM00388">
    <property type="entry name" value="HisKA"/>
    <property type="match status" value="1"/>
</dbReference>
<evidence type="ECO:0000256" key="11">
    <source>
        <dbReference type="ARBA" id="ARBA00022989"/>
    </source>
</evidence>
<dbReference type="CDD" id="cd00130">
    <property type="entry name" value="PAS"/>
    <property type="match status" value="1"/>
</dbReference>
<dbReference type="SMART" id="SM00448">
    <property type="entry name" value="REC"/>
    <property type="match status" value="1"/>
</dbReference>
<dbReference type="eggNOG" id="COG4564">
    <property type="taxonomic scope" value="Bacteria"/>
</dbReference>
<keyword evidence="9 23" id="KW-0418">Kinase</keyword>
<keyword evidence="11 18" id="KW-1133">Transmembrane helix</keyword>
<dbReference type="Pfam" id="PF08448">
    <property type="entry name" value="PAS_4"/>
    <property type="match status" value="1"/>
</dbReference>
<dbReference type="InterPro" id="IPR001789">
    <property type="entry name" value="Sig_transdc_resp-reg_receiver"/>
</dbReference>
<dbReference type="Pfam" id="PF13426">
    <property type="entry name" value="PAS_9"/>
    <property type="match status" value="1"/>
</dbReference>
<dbReference type="PANTHER" id="PTHR45339:SF1">
    <property type="entry name" value="HYBRID SIGNAL TRANSDUCTION HISTIDINE KINASE J"/>
    <property type="match status" value="1"/>
</dbReference>
<evidence type="ECO:0000256" key="15">
    <source>
        <dbReference type="ARBA" id="ARBA00058004"/>
    </source>
</evidence>
<keyword evidence="4" id="KW-1003">Cell membrane</keyword>
<feature type="domain" description="PAC" evidence="22">
    <location>
        <begin position="607"/>
        <end position="661"/>
    </location>
</feature>
<evidence type="ECO:0000256" key="10">
    <source>
        <dbReference type="ARBA" id="ARBA00022840"/>
    </source>
</evidence>
<keyword evidence="12" id="KW-0902">Two-component regulatory system</keyword>
<dbReference type="FunFam" id="3.30.565.10:FF:000010">
    <property type="entry name" value="Sensor histidine kinase RcsC"/>
    <property type="match status" value="1"/>
</dbReference>
<gene>
    <name evidence="23" type="ordered locus">Daro_0244</name>
</gene>
<dbReference type="eggNOG" id="COG2205">
    <property type="taxonomic scope" value="Bacteria"/>
</dbReference>
<evidence type="ECO:0000259" key="22">
    <source>
        <dbReference type="PROSITE" id="PS50113"/>
    </source>
</evidence>
<keyword evidence="14" id="KW-0131">Cell cycle</keyword>
<dbReference type="InterPro" id="IPR004010">
    <property type="entry name" value="Double_Cache_2"/>
</dbReference>